<reference evidence="10 11" key="1">
    <citation type="submission" date="2016-10" db="EMBL/GenBank/DDBJ databases">
        <authorList>
            <person name="de Groot N.N."/>
        </authorList>
    </citation>
    <scope>NUCLEOTIDE SEQUENCE [LARGE SCALE GENOMIC DNA]</scope>
    <source>
        <strain evidence="10 11">DSM 5522</strain>
    </source>
</reference>
<dbReference type="STRING" id="1120918.SAMN05216249_107116"/>
<evidence type="ECO:0000256" key="5">
    <source>
        <dbReference type="ARBA" id="ARBA00022741"/>
    </source>
</evidence>
<evidence type="ECO:0000256" key="1">
    <source>
        <dbReference type="ARBA" id="ARBA00004202"/>
    </source>
</evidence>
<keyword evidence="8" id="KW-0472">Membrane</keyword>
<feature type="domain" description="ABC transporter" evidence="9">
    <location>
        <begin position="315"/>
        <end position="557"/>
    </location>
</feature>
<evidence type="ECO:0000256" key="3">
    <source>
        <dbReference type="ARBA" id="ARBA00022448"/>
    </source>
</evidence>
<evidence type="ECO:0000256" key="7">
    <source>
        <dbReference type="ARBA" id="ARBA00022967"/>
    </source>
</evidence>
<comment type="subcellular location">
    <subcellularLocation>
        <location evidence="1">Cell membrane</location>
        <topology evidence="1">Peripheral membrane protein</topology>
    </subcellularLocation>
</comment>
<evidence type="ECO:0000313" key="10">
    <source>
        <dbReference type="EMBL" id="SFB03790.1"/>
    </source>
</evidence>
<keyword evidence="3" id="KW-0813">Transport</keyword>
<dbReference type="GO" id="GO:0042626">
    <property type="term" value="F:ATPase-coupled transmembrane transporter activity"/>
    <property type="evidence" value="ECO:0007669"/>
    <property type="project" value="TreeGrafter"/>
</dbReference>
<name>A0A1I0XU53_9FIRM</name>
<evidence type="ECO:0000256" key="4">
    <source>
        <dbReference type="ARBA" id="ARBA00022475"/>
    </source>
</evidence>
<dbReference type="PANTHER" id="PTHR43553:SF27">
    <property type="entry name" value="ENERGY-COUPLING FACTOR TRANSPORTER ATP-BINDING PROTEIN ECFA2"/>
    <property type="match status" value="1"/>
</dbReference>
<dbReference type="InterPro" id="IPR003439">
    <property type="entry name" value="ABC_transporter-like_ATP-bd"/>
</dbReference>
<dbReference type="GO" id="GO:0043190">
    <property type="term" value="C:ATP-binding cassette (ABC) transporter complex"/>
    <property type="evidence" value="ECO:0007669"/>
    <property type="project" value="TreeGrafter"/>
</dbReference>
<dbReference type="SUPFAM" id="SSF52540">
    <property type="entry name" value="P-loop containing nucleoside triphosphate hydrolases"/>
    <property type="match status" value="2"/>
</dbReference>
<dbReference type="InterPro" id="IPR015856">
    <property type="entry name" value="ABC_transpr_CbiO/EcfA_su"/>
</dbReference>
<dbReference type="PROSITE" id="PS00211">
    <property type="entry name" value="ABC_TRANSPORTER_1"/>
    <property type="match status" value="2"/>
</dbReference>
<dbReference type="Pfam" id="PF00005">
    <property type="entry name" value="ABC_tran"/>
    <property type="match status" value="2"/>
</dbReference>
<dbReference type="InterPro" id="IPR050095">
    <property type="entry name" value="ECF_ABC_transporter_ATP-bd"/>
</dbReference>
<dbReference type="Gene3D" id="3.40.50.300">
    <property type="entry name" value="P-loop containing nucleotide triphosphate hydrolases"/>
    <property type="match status" value="2"/>
</dbReference>
<accession>A0A1I0XU53</accession>
<dbReference type="InterPro" id="IPR017871">
    <property type="entry name" value="ABC_transporter-like_CS"/>
</dbReference>
<sequence>MDLIKIENFSFSYPEAKKSALSDININFEEGSFNIICGTSGCGKSTLLRQLKTVLTPNGNKKGEIYFKGKPLSQIDERNQSSKIGYVMQNPDNQIVTDKVWHELAFGLESLGFSTSSIRLRVAEMASYFGIQQWFYRNVTELSGGQKQLLNLASIMAMHPDVLILDEPTSQLDPIAASDFLETIKKINRDLGTTVIMTEHRLEDIFPYATKIIVIDNGKKLIEGNPREAGEELRRLKHKMFLALPAPMQIASYVESDEKSPLTVRDGRNYISDIVTRKNYSVKEDMIREYLDKKGDSGLKIFDENSETSKEKPVLEMKEVWFRYGREYPDVVKGLNLSINRGEIYCLLGGNGTGKSTTLSLLSRINVPYRGKIFINGKDIRKYRDKELFTSFLGVVPQNPQSLFVKKTVELELFEMLGGPKERLNDDYNLSLDKKEIIENIAKVTRIEGLLSQHPYDLSGGEQQRLALAKILLLRPKILLMDEPTKGLDSFFKDEFAGILQTLKKHGVTIFMISHDIEFCARYADRCGMFFDGNLVTQNNPTDFFSGNSFYTTTANRMARSFFPKAVTVKDVIKCLKKEM</sequence>
<keyword evidence="5" id="KW-0547">Nucleotide-binding</keyword>
<evidence type="ECO:0000256" key="2">
    <source>
        <dbReference type="ARBA" id="ARBA00005417"/>
    </source>
</evidence>
<evidence type="ECO:0000256" key="8">
    <source>
        <dbReference type="ARBA" id="ARBA00023136"/>
    </source>
</evidence>
<dbReference type="RefSeq" id="WP_092871840.1">
    <property type="nucleotide sequence ID" value="NZ_FOJY01000007.1"/>
</dbReference>
<dbReference type="EMBL" id="FOJY01000007">
    <property type="protein sequence ID" value="SFB03790.1"/>
    <property type="molecule type" value="Genomic_DNA"/>
</dbReference>
<proteinExistence type="inferred from homology"/>
<dbReference type="InterPro" id="IPR027417">
    <property type="entry name" value="P-loop_NTPase"/>
</dbReference>
<dbReference type="PANTHER" id="PTHR43553">
    <property type="entry name" value="HEAVY METAL TRANSPORTER"/>
    <property type="match status" value="1"/>
</dbReference>
<gene>
    <name evidence="10" type="ORF">SAMN05216249_107116</name>
</gene>
<dbReference type="SMART" id="SM00382">
    <property type="entry name" value="AAA"/>
    <property type="match status" value="2"/>
</dbReference>
<evidence type="ECO:0000259" key="9">
    <source>
        <dbReference type="PROSITE" id="PS50893"/>
    </source>
</evidence>
<dbReference type="GO" id="GO:0016887">
    <property type="term" value="F:ATP hydrolysis activity"/>
    <property type="evidence" value="ECO:0007669"/>
    <property type="project" value="InterPro"/>
</dbReference>
<organism evidence="10 11">
    <name type="scientific">Acetitomaculum ruminis DSM 5522</name>
    <dbReference type="NCBI Taxonomy" id="1120918"/>
    <lineage>
        <taxon>Bacteria</taxon>
        <taxon>Bacillati</taxon>
        <taxon>Bacillota</taxon>
        <taxon>Clostridia</taxon>
        <taxon>Lachnospirales</taxon>
        <taxon>Lachnospiraceae</taxon>
        <taxon>Acetitomaculum</taxon>
    </lineage>
</organism>
<keyword evidence="7" id="KW-1278">Translocase</keyword>
<dbReference type="CDD" id="cd03225">
    <property type="entry name" value="ABC_cobalt_CbiO_domain1"/>
    <property type="match status" value="2"/>
</dbReference>
<dbReference type="OrthoDB" id="501320at2"/>
<keyword evidence="4" id="KW-1003">Cell membrane</keyword>
<evidence type="ECO:0000256" key="6">
    <source>
        <dbReference type="ARBA" id="ARBA00022840"/>
    </source>
</evidence>
<dbReference type="PROSITE" id="PS50893">
    <property type="entry name" value="ABC_TRANSPORTER_2"/>
    <property type="match status" value="2"/>
</dbReference>
<protein>
    <submittedName>
        <fullName evidence="10">Energy-coupling factor transport system ATP-binding protein</fullName>
    </submittedName>
</protein>
<dbReference type="InterPro" id="IPR003593">
    <property type="entry name" value="AAA+_ATPase"/>
</dbReference>
<comment type="similarity">
    <text evidence="2">Belongs to the ABC transporter superfamily.</text>
</comment>
<dbReference type="GO" id="GO:0005524">
    <property type="term" value="F:ATP binding"/>
    <property type="evidence" value="ECO:0007669"/>
    <property type="project" value="UniProtKB-KW"/>
</dbReference>
<feature type="domain" description="ABC transporter" evidence="9">
    <location>
        <begin position="4"/>
        <end position="242"/>
    </location>
</feature>
<evidence type="ECO:0000313" key="11">
    <source>
        <dbReference type="Proteomes" id="UP000198838"/>
    </source>
</evidence>
<dbReference type="Proteomes" id="UP000198838">
    <property type="component" value="Unassembled WGS sequence"/>
</dbReference>
<dbReference type="AlphaFoldDB" id="A0A1I0XU53"/>
<keyword evidence="11" id="KW-1185">Reference proteome</keyword>
<keyword evidence="6 10" id="KW-0067">ATP-binding</keyword>